<evidence type="ECO:0000313" key="1">
    <source>
        <dbReference type="EMBL" id="MBW81001.1"/>
    </source>
</evidence>
<proteinExistence type="predicted"/>
<reference evidence="1" key="1">
    <citation type="submission" date="2018-02" db="EMBL/GenBank/DDBJ databases">
        <title>Rhizophora mucronata_Transcriptome.</title>
        <authorList>
            <person name="Meera S.P."/>
            <person name="Sreeshan A."/>
            <person name="Augustine A."/>
        </authorList>
    </citation>
    <scope>NUCLEOTIDE SEQUENCE</scope>
    <source>
        <tissue evidence="1">Leaf</tissue>
    </source>
</reference>
<dbReference type="EMBL" id="GGEC01000518">
    <property type="protein sequence ID" value="MBW81001.1"/>
    <property type="molecule type" value="Transcribed_RNA"/>
</dbReference>
<accession>A0A2P2III3</accession>
<name>A0A2P2III3_RHIMU</name>
<protein>
    <submittedName>
        <fullName evidence="1">Auxin response factor 19-like</fullName>
    </submittedName>
</protein>
<sequence>MENSRKIPHIMFHMGWTLIANWGYL</sequence>
<organism evidence="1">
    <name type="scientific">Rhizophora mucronata</name>
    <name type="common">Asiatic mangrove</name>
    <dbReference type="NCBI Taxonomy" id="61149"/>
    <lineage>
        <taxon>Eukaryota</taxon>
        <taxon>Viridiplantae</taxon>
        <taxon>Streptophyta</taxon>
        <taxon>Embryophyta</taxon>
        <taxon>Tracheophyta</taxon>
        <taxon>Spermatophyta</taxon>
        <taxon>Magnoliopsida</taxon>
        <taxon>eudicotyledons</taxon>
        <taxon>Gunneridae</taxon>
        <taxon>Pentapetalae</taxon>
        <taxon>rosids</taxon>
        <taxon>fabids</taxon>
        <taxon>Malpighiales</taxon>
        <taxon>Rhizophoraceae</taxon>
        <taxon>Rhizophora</taxon>
    </lineage>
</organism>
<dbReference type="AlphaFoldDB" id="A0A2P2III3"/>